<proteinExistence type="predicted"/>
<evidence type="ECO:0000313" key="1">
    <source>
        <dbReference type="EMBL" id="TLS52290.1"/>
    </source>
</evidence>
<reference evidence="1 2" key="1">
    <citation type="submission" date="2019-05" db="EMBL/GenBank/DDBJ databases">
        <authorList>
            <person name="Narsing Rao M.P."/>
            <person name="Li W.J."/>
        </authorList>
    </citation>
    <scope>NUCLEOTIDE SEQUENCE [LARGE SCALE GENOMIC DNA]</scope>
    <source>
        <strain evidence="1 2">SYSU_K30003</strain>
    </source>
</reference>
<sequence>MEYEMKVKDLDEGTNYPVDVLAGMTGLGFDTIRRLEREGKFSFSNNRDGQQTVNGKAFLDWAKSVGNKIEVEKTDYTH</sequence>
<dbReference type="AlphaFoldDB" id="A0A5R9GDV4"/>
<gene>
    <name evidence="1" type="ORF">FE782_09955</name>
</gene>
<accession>A0A5R9GDV4</accession>
<name>A0A5R9GDV4_9BACL</name>
<dbReference type="RefSeq" id="WP_138193946.1">
    <property type="nucleotide sequence ID" value="NZ_VCIW01000005.1"/>
</dbReference>
<comment type="caution">
    <text evidence="1">The sequence shown here is derived from an EMBL/GenBank/DDBJ whole genome shotgun (WGS) entry which is preliminary data.</text>
</comment>
<dbReference type="OrthoDB" id="2679508at2"/>
<evidence type="ECO:0008006" key="3">
    <source>
        <dbReference type="Google" id="ProtNLM"/>
    </source>
</evidence>
<keyword evidence="2" id="KW-1185">Reference proteome</keyword>
<protein>
    <recommendedName>
        <fullName evidence="3">Helix-turn-helix domain-containing protein</fullName>
    </recommendedName>
</protein>
<dbReference type="Proteomes" id="UP000309676">
    <property type="component" value="Unassembled WGS sequence"/>
</dbReference>
<organism evidence="1 2">
    <name type="scientific">Paenibacillus antri</name>
    <dbReference type="NCBI Taxonomy" id="2582848"/>
    <lineage>
        <taxon>Bacteria</taxon>
        <taxon>Bacillati</taxon>
        <taxon>Bacillota</taxon>
        <taxon>Bacilli</taxon>
        <taxon>Bacillales</taxon>
        <taxon>Paenibacillaceae</taxon>
        <taxon>Paenibacillus</taxon>
    </lineage>
</organism>
<evidence type="ECO:0000313" key="2">
    <source>
        <dbReference type="Proteomes" id="UP000309676"/>
    </source>
</evidence>
<dbReference type="EMBL" id="VCIW01000005">
    <property type="protein sequence ID" value="TLS52290.1"/>
    <property type="molecule type" value="Genomic_DNA"/>
</dbReference>